<dbReference type="GO" id="GO:0007586">
    <property type="term" value="P:digestion"/>
    <property type="evidence" value="ECO:0007669"/>
    <property type="project" value="UniProtKB-KW"/>
</dbReference>
<organism evidence="10 11">
    <name type="scientific">Larimichthys crocea</name>
    <name type="common">Large yellow croaker</name>
    <name type="synonym">Pseudosciaena crocea</name>
    <dbReference type="NCBI Taxonomy" id="215358"/>
    <lineage>
        <taxon>Eukaryota</taxon>
        <taxon>Metazoa</taxon>
        <taxon>Chordata</taxon>
        <taxon>Craniata</taxon>
        <taxon>Vertebrata</taxon>
        <taxon>Euteleostomi</taxon>
        <taxon>Actinopterygii</taxon>
        <taxon>Neopterygii</taxon>
        <taxon>Teleostei</taxon>
        <taxon>Neoteleostei</taxon>
        <taxon>Acanthomorphata</taxon>
        <taxon>Eupercaria</taxon>
        <taxon>Sciaenidae</taxon>
        <taxon>Larimichthys</taxon>
    </lineage>
</organism>
<keyword evidence="2 7" id="KW-0645">Protease</keyword>
<evidence type="ECO:0000256" key="1">
    <source>
        <dbReference type="ARBA" id="ARBA00007447"/>
    </source>
</evidence>
<accession>A0A6G0J492</accession>
<sequence length="168" mass="18232">MKPAFVFLAFGCFSASSQISDLFVQHQIFGLTEIDGVLGLAFPSMSLEGGTPIFDNLWNEGQIPQNMFSMYLSSITINGNTVACFASCEAIADSGTPVIIGSSKGCCGLYKRRSFARHVFNIHGYSFALPPSAYILKSATECRSGFVVSGGTWILGEVFMRQFYTVCL</sequence>
<comment type="similarity">
    <text evidence="1 7">Belongs to the peptidase A1 family.</text>
</comment>
<proteinExistence type="inferred from homology"/>
<dbReference type="EMBL" id="REGW02000003">
    <property type="protein sequence ID" value="KAE8298589.1"/>
    <property type="molecule type" value="Genomic_DNA"/>
</dbReference>
<evidence type="ECO:0000313" key="11">
    <source>
        <dbReference type="Proteomes" id="UP000424527"/>
    </source>
</evidence>
<comment type="caution">
    <text evidence="10">The sequence shown here is derived from an EMBL/GenBank/DDBJ whole genome shotgun (WGS) entry which is preliminary data.</text>
</comment>
<keyword evidence="11" id="KW-1185">Reference proteome</keyword>
<dbReference type="AlphaFoldDB" id="A0A6G0J492"/>
<feature type="chain" id="PRO_5026149713" evidence="8">
    <location>
        <begin position="20"/>
        <end position="168"/>
    </location>
</feature>
<evidence type="ECO:0000256" key="4">
    <source>
        <dbReference type="ARBA" id="ARBA00022757"/>
    </source>
</evidence>
<keyword evidence="8" id="KW-0732">Signal</keyword>
<evidence type="ECO:0000256" key="6">
    <source>
        <dbReference type="ARBA" id="ARBA00023157"/>
    </source>
</evidence>
<evidence type="ECO:0000256" key="7">
    <source>
        <dbReference type="RuleBase" id="RU000454"/>
    </source>
</evidence>
<dbReference type="GO" id="GO:0004190">
    <property type="term" value="F:aspartic-type endopeptidase activity"/>
    <property type="evidence" value="ECO:0007669"/>
    <property type="project" value="UniProtKB-KW"/>
</dbReference>
<keyword evidence="6" id="KW-1015">Disulfide bond</keyword>
<dbReference type="Gene3D" id="2.40.70.10">
    <property type="entry name" value="Acid Proteases"/>
    <property type="match status" value="2"/>
</dbReference>
<keyword evidence="3 7" id="KW-0064">Aspartyl protease</keyword>
<evidence type="ECO:0000313" key="10">
    <source>
        <dbReference type="EMBL" id="KAE8298589.1"/>
    </source>
</evidence>
<keyword evidence="5 7" id="KW-0378">Hydrolase</keyword>
<dbReference type="PRINTS" id="PR00792">
    <property type="entry name" value="PEPSIN"/>
</dbReference>
<dbReference type="PANTHER" id="PTHR47966">
    <property type="entry name" value="BETA-SITE APP-CLEAVING ENZYME, ISOFORM A-RELATED"/>
    <property type="match status" value="1"/>
</dbReference>
<dbReference type="InterPro" id="IPR001969">
    <property type="entry name" value="Aspartic_peptidase_AS"/>
</dbReference>
<feature type="domain" description="Peptidase A1" evidence="9">
    <location>
        <begin position="27"/>
        <end position="74"/>
    </location>
</feature>
<feature type="domain" description="Peptidase A1" evidence="9">
    <location>
        <begin position="116"/>
        <end position="166"/>
    </location>
</feature>
<evidence type="ECO:0000256" key="8">
    <source>
        <dbReference type="SAM" id="SignalP"/>
    </source>
</evidence>
<evidence type="ECO:0000256" key="2">
    <source>
        <dbReference type="ARBA" id="ARBA00022670"/>
    </source>
</evidence>
<dbReference type="GO" id="GO:0006508">
    <property type="term" value="P:proteolysis"/>
    <property type="evidence" value="ECO:0007669"/>
    <property type="project" value="UniProtKB-KW"/>
</dbReference>
<keyword evidence="4" id="KW-0222">Digestion</keyword>
<dbReference type="Proteomes" id="UP000424527">
    <property type="component" value="Unassembled WGS sequence"/>
</dbReference>
<evidence type="ECO:0000256" key="3">
    <source>
        <dbReference type="ARBA" id="ARBA00022750"/>
    </source>
</evidence>
<dbReference type="InterPro" id="IPR021109">
    <property type="entry name" value="Peptidase_aspartic_dom_sf"/>
</dbReference>
<feature type="signal peptide" evidence="8">
    <location>
        <begin position="1"/>
        <end position="19"/>
    </location>
</feature>
<dbReference type="SUPFAM" id="SSF50630">
    <property type="entry name" value="Acid proteases"/>
    <property type="match status" value="1"/>
</dbReference>
<name>A0A6G0J492_LARCR</name>
<dbReference type="Pfam" id="PF00026">
    <property type="entry name" value="Asp"/>
    <property type="match status" value="2"/>
</dbReference>
<dbReference type="PROSITE" id="PS00141">
    <property type="entry name" value="ASP_PROTEASE"/>
    <property type="match status" value="1"/>
</dbReference>
<dbReference type="InterPro" id="IPR033121">
    <property type="entry name" value="PEPTIDASE_A1"/>
</dbReference>
<dbReference type="PANTHER" id="PTHR47966:SF22">
    <property type="entry name" value="PEPSIN A-3-RELATED"/>
    <property type="match status" value="1"/>
</dbReference>
<protein>
    <submittedName>
        <fullName evidence="10">Pepsin A</fullName>
    </submittedName>
</protein>
<evidence type="ECO:0000259" key="9">
    <source>
        <dbReference type="Pfam" id="PF00026"/>
    </source>
</evidence>
<gene>
    <name evidence="10" type="ORF">D5F01_LYC03092</name>
</gene>
<evidence type="ECO:0000256" key="5">
    <source>
        <dbReference type="ARBA" id="ARBA00022801"/>
    </source>
</evidence>
<dbReference type="InterPro" id="IPR001461">
    <property type="entry name" value="Aspartic_peptidase_A1"/>
</dbReference>
<reference evidence="10 11" key="1">
    <citation type="submission" date="2019-07" db="EMBL/GenBank/DDBJ databases">
        <title>Chromosome genome assembly for large yellow croaker.</title>
        <authorList>
            <person name="Xiao S."/>
        </authorList>
    </citation>
    <scope>NUCLEOTIDE SEQUENCE [LARGE SCALE GENOMIC DNA]</scope>
    <source>
        <strain evidence="10">JMULYC20181020</strain>
        <tissue evidence="10">Muscle</tissue>
    </source>
</reference>